<dbReference type="EMBL" id="FOWZ01000001">
    <property type="protein sequence ID" value="SFO84084.1"/>
    <property type="molecule type" value="Genomic_DNA"/>
</dbReference>
<evidence type="ECO:0008006" key="4">
    <source>
        <dbReference type="Google" id="ProtNLM"/>
    </source>
</evidence>
<proteinExistence type="predicted"/>
<organism evidence="2 3">
    <name type="scientific">Qipengyuania nanhaisediminis</name>
    <dbReference type="NCBI Taxonomy" id="604088"/>
    <lineage>
        <taxon>Bacteria</taxon>
        <taxon>Pseudomonadati</taxon>
        <taxon>Pseudomonadota</taxon>
        <taxon>Alphaproteobacteria</taxon>
        <taxon>Sphingomonadales</taxon>
        <taxon>Erythrobacteraceae</taxon>
        <taxon>Qipengyuania</taxon>
    </lineage>
</organism>
<dbReference type="InterPro" id="IPR036514">
    <property type="entry name" value="SGNH_hydro_sf"/>
</dbReference>
<keyword evidence="1" id="KW-0732">Signal</keyword>
<feature type="signal peptide" evidence="1">
    <location>
        <begin position="1"/>
        <end position="22"/>
    </location>
</feature>
<dbReference type="STRING" id="604088.SAMN04488060_0201"/>
<dbReference type="Proteomes" id="UP000199331">
    <property type="component" value="Unassembled WGS sequence"/>
</dbReference>
<sequence length="281" mass="30417">MAFLRAGLLVLSAVTAMPFATGCAPLAAQTATEALPAPAVRQLDEATPKTILFVGNSYFYYNDSLHNHVQRMVVASGVLGDAEPSYKSSTIGGAALRDHAVSHLVDHANLRVDDPFELVILQGISSAALNEESRRRFNEAATRHAATIRAAGARPVFYMTPAYAPAHRRYSPEMTEQTARLYIDTANRLDALIIPVGLAFEEALRRRPDIVLHKPFDSSHPSMLGTYLAAATVFATLYGQSPVGNPYDYFGAVSAEDALFLQQVAQDTVSSFFGRTANDPD</sequence>
<dbReference type="AlphaFoldDB" id="A0A1I5KGA0"/>
<dbReference type="GO" id="GO:0016788">
    <property type="term" value="F:hydrolase activity, acting on ester bonds"/>
    <property type="evidence" value="ECO:0007669"/>
    <property type="project" value="UniProtKB-ARBA"/>
</dbReference>
<name>A0A1I5KGA0_9SPHN</name>
<evidence type="ECO:0000313" key="2">
    <source>
        <dbReference type="EMBL" id="SFO84084.1"/>
    </source>
</evidence>
<accession>A0A1I5KGA0</accession>
<dbReference type="Gene3D" id="3.40.50.1110">
    <property type="entry name" value="SGNH hydrolase"/>
    <property type="match status" value="1"/>
</dbReference>
<evidence type="ECO:0000256" key="1">
    <source>
        <dbReference type="SAM" id="SignalP"/>
    </source>
</evidence>
<evidence type="ECO:0000313" key="3">
    <source>
        <dbReference type="Proteomes" id="UP000199331"/>
    </source>
</evidence>
<keyword evidence="3" id="KW-1185">Reference proteome</keyword>
<dbReference type="SUPFAM" id="SSF52266">
    <property type="entry name" value="SGNH hydrolase"/>
    <property type="match status" value="1"/>
</dbReference>
<feature type="chain" id="PRO_5011670843" description="Lysophospholipase L1" evidence="1">
    <location>
        <begin position="23"/>
        <end position="281"/>
    </location>
</feature>
<reference evidence="3" key="1">
    <citation type="submission" date="2016-10" db="EMBL/GenBank/DDBJ databases">
        <authorList>
            <person name="Varghese N."/>
            <person name="Submissions S."/>
        </authorList>
    </citation>
    <scope>NUCLEOTIDE SEQUENCE [LARGE SCALE GENOMIC DNA]</scope>
    <source>
        <strain evidence="3">CGMCC 1.7715</strain>
    </source>
</reference>
<dbReference type="RefSeq" id="WP_143089543.1">
    <property type="nucleotide sequence ID" value="NZ_FOWZ01000001.1"/>
</dbReference>
<dbReference type="OrthoDB" id="8883291at2"/>
<protein>
    <recommendedName>
        <fullName evidence="4">Lysophospholipase L1</fullName>
    </recommendedName>
</protein>
<gene>
    <name evidence="2" type="ORF">SAMN04488060_0201</name>
</gene>
<dbReference type="PROSITE" id="PS51257">
    <property type="entry name" value="PROKAR_LIPOPROTEIN"/>
    <property type="match status" value="1"/>
</dbReference>